<dbReference type="RefSeq" id="WP_235347797.1">
    <property type="nucleotide sequence ID" value="NZ_JXYS01000074.1"/>
</dbReference>
<dbReference type="PATRIC" id="fig|1280514.3.peg.3144"/>
<dbReference type="AlphaFoldDB" id="A0A0D8HI92"/>
<dbReference type="GO" id="GO:0003677">
    <property type="term" value="F:DNA binding"/>
    <property type="evidence" value="ECO:0007669"/>
    <property type="project" value="UniProtKB-UniRule"/>
</dbReference>
<keyword evidence="4 11" id="KW-0240">DNA-directed RNA polymerase</keyword>
<evidence type="ECO:0000256" key="3">
    <source>
        <dbReference type="ARBA" id="ARBA00013725"/>
    </source>
</evidence>
<dbReference type="SMART" id="SM01409">
    <property type="entry name" value="RNA_pol_Rpb6"/>
    <property type="match status" value="1"/>
</dbReference>
<dbReference type="NCBIfam" id="TIGR00690">
    <property type="entry name" value="rpoZ"/>
    <property type="match status" value="1"/>
</dbReference>
<keyword evidence="5 11" id="KW-0808">Transferase</keyword>
<evidence type="ECO:0000256" key="4">
    <source>
        <dbReference type="ARBA" id="ARBA00022478"/>
    </source>
</evidence>
<comment type="function">
    <text evidence="11">Promotes RNA polymerase assembly. Latches the N- and C-terminal regions of the beta' subunit thereby facilitating its interaction with the beta and alpha subunits.</text>
</comment>
<dbReference type="InterPro" id="IPR036161">
    <property type="entry name" value="RPB6/omega-like_sf"/>
</dbReference>
<dbReference type="PANTHER" id="PTHR34476">
    <property type="entry name" value="DNA-DIRECTED RNA POLYMERASE SUBUNIT OMEGA"/>
    <property type="match status" value="1"/>
</dbReference>
<dbReference type="Gene3D" id="3.90.940.10">
    <property type="match status" value="1"/>
</dbReference>
<dbReference type="Proteomes" id="UP000032360">
    <property type="component" value="Unassembled WGS sequence"/>
</dbReference>
<evidence type="ECO:0000256" key="5">
    <source>
        <dbReference type="ARBA" id="ARBA00022679"/>
    </source>
</evidence>
<evidence type="ECO:0000256" key="6">
    <source>
        <dbReference type="ARBA" id="ARBA00022695"/>
    </source>
</evidence>
<evidence type="ECO:0000313" key="13">
    <source>
        <dbReference type="Proteomes" id="UP000032360"/>
    </source>
</evidence>
<evidence type="ECO:0000256" key="9">
    <source>
        <dbReference type="ARBA" id="ARBA00029924"/>
    </source>
</evidence>
<protein>
    <recommendedName>
        <fullName evidence="3 11">DNA-directed RNA polymerase subunit omega</fullName>
        <shortName evidence="11">RNAP omega subunit</shortName>
        <ecNumber evidence="2 11">2.7.7.6</ecNumber>
    </recommendedName>
    <alternativeName>
        <fullName evidence="11">RNA polymerase omega subunit</fullName>
    </alternativeName>
    <alternativeName>
        <fullName evidence="9 11">Transcriptase subunit omega</fullName>
    </alternativeName>
</protein>
<reference evidence="12 13" key="1">
    <citation type="submission" date="2015-01" db="EMBL/GenBank/DDBJ databases">
        <title>Draft genome of the acidophilic iron oxidizer Acidithrix ferrooxidans strain Py-F3.</title>
        <authorList>
            <person name="Poehlein A."/>
            <person name="Eisen S."/>
            <person name="Schloemann M."/>
            <person name="Johnson B.D."/>
            <person name="Daniel R."/>
            <person name="Muehling M."/>
        </authorList>
    </citation>
    <scope>NUCLEOTIDE SEQUENCE [LARGE SCALE GENOMIC DNA]</scope>
    <source>
        <strain evidence="12 13">Py-F3</strain>
    </source>
</reference>
<sequence>MAKSAFDGSLMSPPIEDLLDKVDSKFSLVTLAARRARQINAYHAHLGGNMGAIVPPQFDDVTRKPLSASFDEIASGFVVPIREAIAAVVIPESEDAEEFDAMDLGDEIFIASEIDGNGELD</sequence>
<dbReference type="InterPro" id="IPR006110">
    <property type="entry name" value="Pol_omega/Rpo6/RPB6"/>
</dbReference>
<evidence type="ECO:0000256" key="8">
    <source>
        <dbReference type="ARBA" id="ARBA00025935"/>
    </source>
</evidence>
<comment type="caution">
    <text evidence="12">The sequence shown here is derived from an EMBL/GenBank/DDBJ whole genome shotgun (WGS) entry which is preliminary data.</text>
</comment>
<evidence type="ECO:0000256" key="11">
    <source>
        <dbReference type="HAMAP-Rule" id="MF_00366"/>
    </source>
</evidence>
<dbReference type="GO" id="GO:0006351">
    <property type="term" value="P:DNA-templated transcription"/>
    <property type="evidence" value="ECO:0007669"/>
    <property type="project" value="UniProtKB-UniRule"/>
</dbReference>
<gene>
    <name evidence="11 12" type="primary">rpoZ</name>
    <name evidence="12" type="ORF">AXFE_23800</name>
</gene>
<name>A0A0D8HI92_9ACTN</name>
<dbReference type="PANTHER" id="PTHR34476:SF1">
    <property type="entry name" value="DNA-DIRECTED RNA POLYMERASE SUBUNIT OMEGA"/>
    <property type="match status" value="1"/>
</dbReference>
<dbReference type="InterPro" id="IPR003716">
    <property type="entry name" value="DNA-dir_RNA_pol_omega"/>
</dbReference>
<organism evidence="12 13">
    <name type="scientific">Acidithrix ferrooxidans</name>
    <dbReference type="NCBI Taxonomy" id="1280514"/>
    <lineage>
        <taxon>Bacteria</taxon>
        <taxon>Bacillati</taxon>
        <taxon>Actinomycetota</taxon>
        <taxon>Acidimicrobiia</taxon>
        <taxon>Acidimicrobiales</taxon>
        <taxon>Acidimicrobiaceae</taxon>
        <taxon>Acidithrix</taxon>
    </lineage>
</organism>
<dbReference type="HAMAP" id="MF_00366">
    <property type="entry name" value="RNApol_bact_RpoZ"/>
    <property type="match status" value="1"/>
</dbReference>
<dbReference type="SUPFAM" id="SSF63562">
    <property type="entry name" value="RPB6/omega subunit-like"/>
    <property type="match status" value="1"/>
</dbReference>
<dbReference type="Pfam" id="PF01192">
    <property type="entry name" value="RNA_pol_Rpb6"/>
    <property type="match status" value="1"/>
</dbReference>
<keyword evidence="6 11" id="KW-0548">Nucleotidyltransferase</keyword>
<dbReference type="EC" id="2.7.7.6" evidence="2 11"/>
<dbReference type="EMBL" id="JXYS01000074">
    <property type="protein sequence ID" value="KJF16801.1"/>
    <property type="molecule type" value="Genomic_DNA"/>
</dbReference>
<keyword evidence="7 11" id="KW-0804">Transcription</keyword>
<evidence type="ECO:0000256" key="7">
    <source>
        <dbReference type="ARBA" id="ARBA00023163"/>
    </source>
</evidence>
<comment type="similarity">
    <text evidence="1 11">Belongs to the RNA polymerase subunit omega family.</text>
</comment>
<evidence type="ECO:0000313" key="12">
    <source>
        <dbReference type="EMBL" id="KJF16801.1"/>
    </source>
</evidence>
<evidence type="ECO:0000256" key="1">
    <source>
        <dbReference type="ARBA" id="ARBA00006711"/>
    </source>
</evidence>
<keyword evidence="13" id="KW-1185">Reference proteome</keyword>
<accession>A0A0D8HI92</accession>
<dbReference type="GO" id="GO:0003899">
    <property type="term" value="F:DNA-directed RNA polymerase activity"/>
    <property type="evidence" value="ECO:0007669"/>
    <property type="project" value="UniProtKB-UniRule"/>
</dbReference>
<comment type="catalytic activity">
    <reaction evidence="10 11">
        <text>RNA(n) + a ribonucleoside 5'-triphosphate = RNA(n+1) + diphosphate</text>
        <dbReference type="Rhea" id="RHEA:21248"/>
        <dbReference type="Rhea" id="RHEA-COMP:14527"/>
        <dbReference type="Rhea" id="RHEA-COMP:17342"/>
        <dbReference type="ChEBI" id="CHEBI:33019"/>
        <dbReference type="ChEBI" id="CHEBI:61557"/>
        <dbReference type="ChEBI" id="CHEBI:140395"/>
        <dbReference type="EC" id="2.7.7.6"/>
    </reaction>
</comment>
<evidence type="ECO:0000256" key="10">
    <source>
        <dbReference type="ARBA" id="ARBA00048552"/>
    </source>
</evidence>
<dbReference type="STRING" id="1280514.AXFE_23800"/>
<comment type="subunit">
    <text evidence="8 11">The RNAP catalytic core consists of 2 alpha, 1 beta, 1 beta' and 1 omega subunit. When a sigma factor is associated with the core the holoenzyme is formed, which can initiate transcription.</text>
</comment>
<dbReference type="GO" id="GO:0000428">
    <property type="term" value="C:DNA-directed RNA polymerase complex"/>
    <property type="evidence" value="ECO:0007669"/>
    <property type="project" value="UniProtKB-KW"/>
</dbReference>
<evidence type="ECO:0000256" key="2">
    <source>
        <dbReference type="ARBA" id="ARBA00012418"/>
    </source>
</evidence>
<proteinExistence type="inferred from homology"/>